<evidence type="ECO:0000313" key="1">
    <source>
        <dbReference type="EMBL" id="KAF3074023.1"/>
    </source>
</evidence>
<evidence type="ECO:0000313" key="2">
    <source>
        <dbReference type="Proteomes" id="UP000801864"/>
    </source>
</evidence>
<accession>A0A9P4XK10</accession>
<reference evidence="1 2" key="1">
    <citation type="submission" date="2018-06" db="EMBL/GenBank/DDBJ databases">
        <title>Genome analysis of cellulolytic fungus Trichoderma lentiforme CFAM-422.</title>
        <authorList>
            <person name="Steindorff A.S."/>
            <person name="Formighieri E.F."/>
            <person name="Midorikawa G.E.O."/>
            <person name="Tamietti M.S."/>
            <person name="Ramos E.Z."/>
            <person name="Silva A.S."/>
            <person name="Bon E.P.S."/>
            <person name="Mendes T.D."/>
            <person name="Damaso M.C.T."/>
            <person name="Favaro L.C.L."/>
        </authorList>
    </citation>
    <scope>NUCLEOTIDE SEQUENCE [LARGE SCALE GENOMIC DNA]</scope>
    <source>
        <strain evidence="1 2">CFAM-422</strain>
    </source>
</reference>
<dbReference type="EMBL" id="QLNT01000005">
    <property type="protein sequence ID" value="KAF3074023.1"/>
    <property type="molecule type" value="Genomic_DNA"/>
</dbReference>
<sequence>MQFSPGDAETAPLFVVNGADQPTAVGLTAMGMWWDAVMIAGWRFNFGFRLSSLTGTAISLDVDRQHTHNTTNVQDSYDASFRTGR</sequence>
<protein>
    <submittedName>
        <fullName evidence="1">Uncharacterized protein</fullName>
    </submittedName>
</protein>
<gene>
    <name evidence="1" type="ORF">CFAM422_003362</name>
</gene>
<organism evidence="1 2">
    <name type="scientific">Trichoderma lentiforme</name>
    <dbReference type="NCBI Taxonomy" id="1567552"/>
    <lineage>
        <taxon>Eukaryota</taxon>
        <taxon>Fungi</taxon>
        <taxon>Dikarya</taxon>
        <taxon>Ascomycota</taxon>
        <taxon>Pezizomycotina</taxon>
        <taxon>Sordariomycetes</taxon>
        <taxon>Hypocreomycetidae</taxon>
        <taxon>Hypocreales</taxon>
        <taxon>Hypocreaceae</taxon>
        <taxon>Trichoderma</taxon>
    </lineage>
</organism>
<dbReference type="Proteomes" id="UP000801864">
    <property type="component" value="Unassembled WGS sequence"/>
</dbReference>
<dbReference type="AlphaFoldDB" id="A0A9P4XK10"/>
<keyword evidence="2" id="KW-1185">Reference proteome</keyword>
<comment type="caution">
    <text evidence="1">The sequence shown here is derived from an EMBL/GenBank/DDBJ whole genome shotgun (WGS) entry which is preliminary data.</text>
</comment>
<proteinExistence type="predicted"/>
<name>A0A9P4XK10_9HYPO</name>